<sequence length="151" mass="16385">MGDDVRQCQPIHRLAELPTAAWLSIHVLLYLCLSAVVFLLWDTPISSLTDILLAIVVGVAWLAPLWVFLSVAATFCLGVLRLLTDARWYWFRLAAVLLFAVPFPLLVLSVAGPAMALPVAGAQLATALLIVQPRRKPGLWADRAPAMGDCG</sequence>
<evidence type="ECO:0000313" key="3">
    <source>
        <dbReference type="Proteomes" id="UP000199632"/>
    </source>
</evidence>
<reference evidence="3" key="1">
    <citation type="submission" date="2016-10" db="EMBL/GenBank/DDBJ databases">
        <authorList>
            <person name="Varghese N."/>
            <person name="Submissions S."/>
        </authorList>
    </citation>
    <scope>NUCLEOTIDE SEQUENCE [LARGE SCALE GENOMIC DNA]</scope>
    <source>
        <strain evidence="3">DSM 44718</strain>
    </source>
</reference>
<organism evidence="2 3">
    <name type="scientific">Asanoa ishikariensis</name>
    <dbReference type="NCBI Taxonomy" id="137265"/>
    <lineage>
        <taxon>Bacteria</taxon>
        <taxon>Bacillati</taxon>
        <taxon>Actinomycetota</taxon>
        <taxon>Actinomycetes</taxon>
        <taxon>Micromonosporales</taxon>
        <taxon>Micromonosporaceae</taxon>
        <taxon>Asanoa</taxon>
    </lineage>
</organism>
<feature type="transmembrane region" description="Helical" evidence="1">
    <location>
        <begin position="89"/>
        <end position="108"/>
    </location>
</feature>
<proteinExistence type="predicted"/>
<dbReference type="AlphaFoldDB" id="A0A1H3MJG2"/>
<feature type="transmembrane region" description="Helical" evidence="1">
    <location>
        <begin position="20"/>
        <end position="41"/>
    </location>
</feature>
<name>A0A1H3MJG2_9ACTN</name>
<accession>A0A1H3MJG2</accession>
<dbReference type="EMBL" id="FNQB01000001">
    <property type="protein sequence ID" value="SDY76867.1"/>
    <property type="molecule type" value="Genomic_DNA"/>
</dbReference>
<keyword evidence="1" id="KW-1133">Transmembrane helix</keyword>
<feature type="transmembrane region" description="Helical" evidence="1">
    <location>
        <begin position="53"/>
        <end position="77"/>
    </location>
</feature>
<feature type="transmembrane region" description="Helical" evidence="1">
    <location>
        <begin position="114"/>
        <end position="131"/>
    </location>
</feature>
<dbReference type="Proteomes" id="UP000199632">
    <property type="component" value="Unassembled WGS sequence"/>
</dbReference>
<keyword evidence="1" id="KW-0472">Membrane</keyword>
<gene>
    <name evidence="2" type="ORF">SAMN05421684_1450</name>
</gene>
<protein>
    <submittedName>
        <fullName evidence="2">Uncharacterized protein</fullName>
    </submittedName>
</protein>
<keyword evidence="3" id="KW-1185">Reference proteome</keyword>
<evidence type="ECO:0000313" key="2">
    <source>
        <dbReference type="EMBL" id="SDY76867.1"/>
    </source>
</evidence>
<keyword evidence="1" id="KW-0812">Transmembrane</keyword>
<evidence type="ECO:0000256" key="1">
    <source>
        <dbReference type="SAM" id="Phobius"/>
    </source>
</evidence>